<sequence length="180" mass="21187">MKYLVLLIISIPFIACEPYQDISINEMRNTNVISSSNWTVTNATYYTNFDHVDRSYSSSLDHGPGEVAVNFDVEAKVDGSMSWHTQQSLESSYISHFFTIEDPIFFNSTEHLLNWSYKEILSKNTIEHYQAGVLTVGPTRIRTRVYDDEPEKVFCYMEENLRFEGRTYRYRIEFWLEKTN</sequence>
<name>A0A7X8SPB5_9BACT</name>
<dbReference type="Proteomes" id="UP000585050">
    <property type="component" value="Unassembled WGS sequence"/>
</dbReference>
<dbReference type="RefSeq" id="WP_168884588.1">
    <property type="nucleotide sequence ID" value="NZ_JABAIL010000008.1"/>
</dbReference>
<gene>
    <name evidence="1" type="ORF">HGP29_21945</name>
</gene>
<accession>A0A7X8SPB5</accession>
<protein>
    <submittedName>
        <fullName evidence="1">Uncharacterized protein</fullName>
    </submittedName>
</protein>
<dbReference type="EMBL" id="JABAIL010000008">
    <property type="protein sequence ID" value="NLR93879.1"/>
    <property type="molecule type" value="Genomic_DNA"/>
</dbReference>
<dbReference type="AlphaFoldDB" id="A0A7X8SPB5"/>
<keyword evidence="2" id="KW-1185">Reference proteome</keyword>
<evidence type="ECO:0000313" key="2">
    <source>
        <dbReference type="Proteomes" id="UP000585050"/>
    </source>
</evidence>
<evidence type="ECO:0000313" key="1">
    <source>
        <dbReference type="EMBL" id="NLR93879.1"/>
    </source>
</evidence>
<comment type="caution">
    <text evidence="1">The sequence shown here is derived from an EMBL/GenBank/DDBJ whole genome shotgun (WGS) entry which is preliminary data.</text>
</comment>
<proteinExistence type="predicted"/>
<reference evidence="1 2" key="1">
    <citation type="submission" date="2020-04" db="EMBL/GenBank/DDBJ databases">
        <title>Flammeovirga sp. SR4, a novel species isolated from seawater.</title>
        <authorList>
            <person name="Wang X."/>
        </authorList>
    </citation>
    <scope>NUCLEOTIDE SEQUENCE [LARGE SCALE GENOMIC DNA]</scope>
    <source>
        <strain evidence="1 2">SR4</strain>
    </source>
</reference>
<organism evidence="1 2">
    <name type="scientific">Flammeovirga agarivorans</name>
    <dbReference type="NCBI Taxonomy" id="2726742"/>
    <lineage>
        <taxon>Bacteria</taxon>
        <taxon>Pseudomonadati</taxon>
        <taxon>Bacteroidota</taxon>
        <taxon>Cytophagia</taxon>
        <taxon>Cytophagales</taxon>
        <taxon>Flammeovirgaceae</taxon>
        <taxon>Flammeovirga</taxon>
    </lineage>
</organism>